<dbReference type="EMBL" id="SCWA01000004">
    <property type="protein sequence ID" value="TDL98513.1"/>
    <property type="molecule type" value="Genomic_DNA"/>
</dbReference>
<evidence type="ECO:0000313" key="2">
    <source>
        <dbReference type="EMBL" id="TDL98513.1"/>
    </source>
</evidence>
<feature type="transmembrane region" description="Helical" evidence="1">
    <location>
        <begin position="12"/>
        <end position="30"/>
    </location>
</feature>
<protein>
    <recommendedName>
        <fullName evidence="4">Membrane-anchored protein</fullName>
    </recommendedName>
</protein>
<feature type="transmembrane region" description="Helical" evidence="1">
    <location>
        <begin position="160"/>
        <end position="180"/>
    </location>
</feature>
<feature type="transmembrane region" description="Helical" evidence="1">
    <location>
        <begin position="218"/>
        <end position="241"/>
    </location>
</feature>
<dbReference type="Proteomes" id="UP000295310">
    <property type="component" value="Unassembled WGS sequence"/>
</dbReference>
<keyword evidence="1" id="KW-0812">Transmembrane</keyword>
<feature type="transmembrane region" description="Helical" evidence="1">
    <location>
        <begin position="36"/>
        <end position="59"/>
    </location>
</feature>
<dbReference type="Pfam" id="PF03988">
    <property type="entry name" value="DUF347"/>
    <property type="match status" value="4"/>
</dbReference>
<feature type="transmembrane region" description="Helical" evidence="1">
    <location>
        <begin position="102"/>
        <end position="122"/>
    </location>
</feature>
<feature type="transmembrane region" description="Helical" evidence="1">
    <location>
        <begin position="134"/>
        <end position="154"/>
    </location>
</feature>
<dbReference type="RefSeq" id="WP_133431445.1">
    <property type="nucleotide sequence ID" value="NZ_SCWA01000004.1"/>
</dbReference>
<sequence>MNRQLLNKVPQITVFFWLIKILCTTVGETFADFINFNLGIGLTATTILMGVALAVSLFFQFRAHGYRPFTYWLTVVLLSVFGTLVTDNMTDNMGVPLEVSTAIFSVLLALTFGMWYISERTLSIHSIYTVRREVFYWLTILFTFALGTAVGDLYSEQLGFGYLYTGIGVAAIIALIYMAYRYLKLNGILAFWAAYILTRPLGASLGDLLSQPAKNGGLGLGTTVTSIIFLVLILGIIIYLAKTKVDHTDENVAMTEVSSNKGAKWQTVALLAIFLIVGIGTYQLRMQTIAPHTTTLKGQLTAFIKTEEKIKNAKDKLVMKQGADQLEHDWDQQEPALRAIGAKKWTSVDTTIDGVLSAVRQSGDQTKVQQAVTQSEQVMQSIN</sequence>
<proteinExistence type="predicted"/>
<dbReference type="OrthoDB" id="9794709at2"/>
<gene>
    <name evidence="2" type="ORF">ERX27_03495</name>
</gene>
<feature type="transmembrane region" description="Helical" evidence="1">
    <location>
        <begin position="187"/>
        <end position="206"/>
    </location>
</feature>
<name>A0A4R6BFI8_9STAP</name>
<dbReference type="InterPro" id="IPR007136">
    <property type="entry name" value="DUF347"/>
</dbReference>
<feature type="transmembrane region" description="Helical" evidence="1">
    <location>
        <begin position="71"/>
        <end position="90"/>
    </location>
</feature>
<organism evidence="2 3">
    <name type="scientific">Macrococcus brunensis</name>
    <dbReference type="NCBI Taxonomy" id="198483"/>
    <lineage>
        <taxon>Bacteria</taxon>
        <taxon>Bacillati</taxon>
        <taxon>Bacillota</taxon>
        <taxon>Bacilli</taxon>
        <taxon>Bacillales</taxon>
        <taxon>Staphylococcaceae</taxon>
        <taxon>Macrococcus</taxon>
    </lineage>
</organism>
<keyword evidence="3" id="KW-1185">Reference proteome</keyword>
<evidence type="ECO:0008006" key="4">
    <source>
        <dbReference type="Google" id="ProtNLM"/>
    </source>
</evidence>
<dbReference type="AlphaFoldDB" id="A0A4R6BFI8"/>
<reference evidence="2 3" key="1">
    <citation type="submission" date="2019-01" db="EMBL/GenBank/DDBJ databases">
        <title>Draft genome sequences of the type strains of six Macrococcus species.</title>
        <authorList>
            <person name="Mazhar S."/>
            <person name="Altermann E."/>
            <person name="Hill C."/>
            <person name="Mcauliffe O."/>
        </authorList>
    </citation>
    <scope>NUCLEOTIDE SEQUENCE [LARGE SCALE GENOMIC DNA]</scope>
    <source>
        <strain evidence="2 3">CCM4811</strain>
    </source>
</reference>
<evidence type="ECO:0000313" key="3">
    <source>
        <dbReference type="Proteomes" id="UP000295310"/>
    </source>
</evidence>
<keyword evidence="1" id="KW-0472">Membrane</keyword>
<feature type="transmembrane region" description="Helical" evidence="1">
    <location>
        <begin position="262"/>
        <end position="282"/>
    </location>
</feature>
<comment type="caution">
    <text evidence="2">The sequence shown here is derived from an EMBL/GenBank/DDBJ whole genome shotgun (WGS) entry which is preliminary data.</text>
</comment>
<evidence type="ECO:0000256" key="1">
    <source>
        <dbReference type="SAM" id="Phobius"/>
    </source>
</evidence>
<accession>A0A4R6BFI8</accession>
<keyword evidence="1" id="KW-1133">Transmembrane helix</keyword>